<reference evidence="1 2" key="1">
    <citation type="journal article" date="2024" name="Front. Microbiol.">
        <title>Transcriptomic insights into the dominance of two phototrophs throughout the water column of a tropical hypersaline-alkaline crater lake (Dziani Dzaha, Mayotte).</title>
        <authorList>
            <person name="Duperron S."/>
            <person name="Halary S."/>
            <person name="Bouly J.-P."/>
            <person name="Roussel T."/>
            <person name="Hugoni M."/>
            <person name="Bruto M."/>
            <person name="Oger P."/>
            <person name="Duval C."/>
            <person name="Woo A."/>
            <person name="Jezequiel D."/>
            <person name="Ader M."/>
            <person name="Leboulanger C."/>
            <person name="Agogue H."/>
            <person name="Grossi V."/>
            <person name="Trousselier M."/>
            <person name="Bernard C."/>
        </authorList>
    </citation>
    <scope>NUCLEOTIDE SEQUENCE [LARGE SCALE GENOMIC DNA]</scope>
    <source>
        <strain evidence="1 2">PMC 851.14</strain>
    </source>
</reference>
<dbReference type="EMBL" id="JBBWYZ010000011">
    <property type="protein sequence ID" value="MEK9512667.1"/>
    <property type="molecule type" value="Genomic_DNA"/>
</dbReference>
<keyword evidence="2" id="KW-1185">Reference proteome</keyword>
<organism evidence="1 2">
    <name type="scientific">Limnospira fusiformis PMC 851.14</name>
    <dbReference type="NCBI Taxonomy" id="2219512"/>
    <lineage>
        <taxon>Bacteria</taxon>
        <taxon>Bacillati</taxon>
        <taxon>Cyanobacteriota</taxon>
        <taxon>Cyanophyceae</taxon>
        <taxon>Oscillatoriophycideae</taxon>
        <taxon>Oscillatoriales</taxon>
        <taxon>Sirenicapillariaceae</taxon>
        <taxon>Limnospira</taxon>
    </lineage>
</organism>
<gene>
    <name evidence="1" type="ORF">AAEJ74_13530</name>
</gene>
<name>A0ABU9EMP7_LIMFS</name>
<protein>
    <submittedName>
        <fullName evidence="1">Uncharacterized protein</fullName>
    </submittedName>
</protein>
<evidence type="ECO:0000313" key="1">
    <source>
        <dbReference type="EMBL" id="MEK9512667.1"/>
    </source>
</evidence>
<evidence type="ECO:0000313" key="2">
    <source>
        <dbReference type="Proteomes" id="UP001387447"/>
    </source>
</evidence>
<dbReference type="Proteomes" id="UP001387447">
    <property type="component" value="Unassembled WGS sequence"/>
</dbReference>
<sequence>MSRKNGGIFGIFWVPLTDWWRVYRQRRSHFITVSIIESRTLGQHIFCHDFTIA</sequence>
<dbReference type="RefSeq" id="WP_193520194.1">
    <property type="nucleotide sequence ID" value="NZ_JBBWYZ010000011.1"/>
</dbReference>
<proteinExistence type="predicted"/>
<comment type="caution">
    <text evidence="1">The sequence shown here is derived from an EMBL/GenBank/DDBJ whole genome shotgun (WGS) entry which is preliminary data.</text>
</comment>
<accession>A0ABU9EMP7</accession>